<reference evidence="3 4" key="1">
    <citation type="submission" date="2024-01" db="EMBL/GenBank/DDBJ databases">
        <title>Genome assemblies of Stephania.</title>
        <authorList>
            <person name="Yang L."/>
        </authorList>
    </citation>
    <scope>NUCLEOTIDE SEQUENCE [LARGE SCALE GENOMIC DNA]</scope>
    <source>
        <strain evidence="3">QJT</strain>
        <tissue evidence="3">Leaf</tissue>
    </source>
</reference>
<keyword evidence="4" id="KW-1185">Reference proteome</keyword>
<evidence type="ECO:0000313" key="3">
    <source>
        <dbReference type="EMBL" id="KAK9145195.1"/>
    </source>
</evidence>
<organism evidence="3 4">
    <name type="scientific">Stephania japonica</name>
    <dbReference type="NCBI Taxonomy" id="461633"/>
    <lineage>
        <taxon>Eukaryota</taxon>
        <taxon>Viridiplantae</taxon>
        <taxon>Streptophyta</taxon>
        <taxon>Embryophyta</taxon>
        <taxon>Tracheophyta</taxon>
        <taxon>Spermatophyta</taxon>
        <taxon>Magnoliopsida</taxon>
        <taxon>Ranunculales</taxon>
        <taxon>Menispermaceae</taxon>
        <taxon>Menispermoideae</taxon>
        <taxon>Cissampelideae</taxon>
        <taxon>Stephania</taxon>
    </lineage>
</organism>
<comment type="caution">
    <text evidence="3">The sequence shown here is derived from an EMBL/GenBank/DDBJ whole genome shotgun (WGS) entry which is preliminary data.</text>
</comment>
<evidence type="ECO:0008006" key="5">
    <source>
        <dbReference type="Google" id="ProtNLM"/>
    </source>
</evidence>
<dbReference type="AlphaFoldDB" id="A0AAP0PKU0"/>
<dbReference type="EMBL" id="JBBNAE010000002">
    <property type="protein sequence ID" value="KAK9145195.1"/>
    <property type="molecule type" value="Genomic_DNA"/>
</dbReference>
<feature type="chain" id="PRO_5042991175" description="Secreted protein" evidence="2">
    <location>
        <begin position="26"/>
        <end position="108"/>
    </location>
</feature>
<evidence type="ECO:0000256" key="2">
    <source>
        <dbReference type="SAM" id="SignalP"/>
    </source>
</evidence>
<protein>
    <recommendedName>
        <fullName evidence="5">Secreted protein</fullName>
    </recommendedName>
</protein>
<sequence length="108" mass="11916">MWEAVNSFPKRGVAVLWCFLEVVRVDMCPGLLVMVEETDASLEDALVAIVVARTGERADARGMRQSGSLCNRIPRCDGGLRESHGRRVGHGHEKQQRARESAGAVDRK</sequence>
<accession>A0AAP0PKU0</accession>
<gene>
    <name evidence="3" type="ORF">Sjap_005098</name>
</gene>
<keyword evidence="2" id="KW-0732">Signal</keyword>
<evidence type="ECO:0000313" key="4">
    <source>
        <dbReference type="Proteomes" id="UP001417504"/>
    </source>
</evidence>
<name>A0AAP0PKU0_9MAGN</name>
<feature type="signal peptide" evidence="2">
    <location>
        <begin position="1"/>
        <end position="25"/>
    </location>
</feature>
<proteinExistence type="predicted"/>
<feature type="region of interest" description="Disordered" evidence="1">
    <location>
        <begin position="77"/>
        <end position="108"/>
    </location>
</feature>
<dbReference type="Proteomes" id="UP001417504">
    <property type="component" value="Unassembled WGS sequence"/>
</dbReference>
<evidence type="ECO:0000256" key="1">
    <source>
        <dbReference type="SAM" id="MobiDB-lite"/>
    </source>
</evidence>